<dbReference type="STRING" id="97359.A0A550CJ90"/>
<proteinExistence type="predicted"/>
<gene>
    <name evidence="2" type="ORF">BD626DRAFT_490271</name>
</gene>
<reference evidence="2 3" key="1">
    <citation type="journal article" date="2019" name="New Phytol.">
        <title>Comparative genomics reveals unique wood-decay strategies and fruiting body development in the Schizophyllaceae.</title>
        <authorList>
            <person name="Almasi E."/>
            <person name="Sahu N."/>
            <person name="Krizsan K."/>
            <person name="Balint B."/>
            <person name="Kovacs G.M."/>
            <person name="Kiss B."/>
            <person name="Cseklye J."/>
            <person name="Drula E."/>
            <person name="Henrissat B."/>
            <person name="Nagy I."/>
            <person name="Chovatia M."/>
            <person name="Adam C."/>
            <person name="LaButti K."/>
            <person name="Lipzen A."/>
            <person name="Riley R."/>
            <person name="Grigoriev I.V."/>
            <person name="Nagy L.G."/>
        </authorList>
    </citation>
    <scope>NUCLEOTIDE SEQUENCE [LARGE SCALE GENOMIC DNA]</scope>
    <source>
        <strain evidence="2 3">NL-1724</strain>
    </source>
</reference>
<dbReference type="AlphaFoldDB" id="A0A550CJ90"/>
<dbReference type="OrthoDB" id="3252135at2759"/>
<evidence type="ECO:0000313" key="3">
    <source>
        <dbReference type="Proteomes" id="UP000320762"/>
    </source>
</evidence>
<dbReference type="Proteomes" id="UP000320762">
    <property type="component" value="Unassembled WGS sequence"/>
</dbReference>
<keyword evidence="3" id="KW-1185">Reference proteome</keyword>
<comment type="caution">
    <text evidence="2">The sequence shown here is derived from an EMBL/GenBank/DDBJ whole genome shotgun (WGS) entry which is preliminary data.</text>
</comment>
<evidence type="ECO:0000313" key="2">
    <source>
        <dbReference type="EMBL" id="TRM64892.1"/>
    </source>
</evidence>
<feature type="region of interest" description="Disordered" evidence="1">
    <location>
        <begin position="38"/>
        <end position="65"/>
    </location>
</feature>
<evidence type="ECO:0008006" key="4">
    <source>
        <dbReference type="Google" id="ProtNLM"/>
    </source>
</evidence>
<protein>
    <recommendedName>
        <fullName evidence="4">Arrestin-like N-terminal domain-containing protein</fullName>
    </recommendedName>
</protein>
<organism evidence="2 3">
    <name type="scientific">Schizophyllum amplum</name>
    <dbReference type="NCBI Taxonomy" id="97359"/>
    <lineage>
        <taxon>Eukaryota</taxon>
        <taxon>Fungi</taxon>
        <taxon>Dikarya</taxon>
        <taxon>Basidiomycota</taxon>
        <taxon>Agaricomycotina</taxon>
        <taxon>Agaricomycetes</taxon>
        <taxon>Agaricomycetidae</taxon>
        <taxon>Agaricales</taxon>
        <taxon>Schizophyllaceae</taxon>
        <taxon>Schizophyllum</taxon>
    </lineage>
</organism>
<feature type="compositionally biased region" description="Polar residues" evidence="1">
    <location>
        <begin position="38"/>
        <end position="52"/>
    </location>
</feature>
<name>A0A550CJ90_9AGAR</name>
<accession>A0A550CJ90</accession>
<sequence>MFLYTLSAPLIPSKPACGSTSLNMSRQSFIDSLASLSTDTAHSPAPSYTTKPQADERTLDETPFLGRSPTGVYEQVAGPLTLRLHRQVDGISKPAIYSRQHVSGELLVRSEECSGMMRISLKLEGTLSLDLDEGIKEKHQLLEETHVLWRLSQDGPSPGALVSFDIAVPAEFIGKDDQRRPLPPVCHFAFPSPASLRARVEYNLTFTVERRRKHNMLSRNRTITTSFDYVRRTQPHRPMTGASPGSLTSLIDWAEHMSRIPARGQSLPPLDLRVFIPASKVYWVGDTIPFRLRVSGLTSALIELFGDESYSDMAPERHGDAASITVKLMRQVAIRVRKMPGHREMVLGAATVRRMPLPPAHEEGSFSEYGVMHWEGEVRIGQPDTVPGFDAGALLVKDFIVVEIMPPTSDPARFALPHRLPVFVRFTTDRHEGAGPG</sequence>
<evidence type="ECO:0000256" key="1">
    <source>
        <dbReference type="SAM" id="MobiDB-lite"/>
    </source>
</evidence>
<dbReference type="EMBL" id="VDMD01000006">
    <property type="protein sequence ID" value="TRM64892.1"/>
    <property type="molecule type" value="Genomic_DNA"/>
</dbReference>